<accession>A0A3N2DC06</accession>
<gene>
    <name evidence="3" type="ORF">EDD28_1864</name>
</gene>
<dbReference type="OrthoDB" id="5834503at2"/>
<dbReference type="GO" id="GO:0004645">
    <property type="term" value="F:1,4-alpha-oligoglucan phosphorylase activity"/>
    <property type="evidence" value="ECO:0007669"/>
    <property type="project" value="InterPro"/>
</dbReference>
<reference evidence="3 4" key="1">
    <citation type="submission" date="2018-11" db="EMBL/GenBank/DDBJ databases">
        <title>Sequencing the genomes of 1000 actinobacteria strains.</title>
        <authorList>
            <person name="Klenk H.-P."/>
        </authorList>
    </citation>
    <scope>NUCLEOTIDE SEQUENCE [LARGE SCALE GENOMIC DNA]</scope>
    <source>
        <strain evidence="3 4">DSM 13521</strain>
    </source>
</reference>
<dbReference type="NCBIfam" id="TIGR02336">
    <property type="entry name" value="1,3-beta-galactosyl-N-acetylhexosamine phosphorylase"/>
    <property type="match status" value="1"/>
</dbReference>
<dbReference type="InterPro" id="IPR035363">
    <property type="entry name" value="LBP_M"/>
</dbReference>
<sequence length="734" mass="79983">MTTGGFTLPGEAGHEELTLRLAERWGADVIRDSDGTTLSREILDADYGIYSTICLIREDRDWALANQRLLQQNFLGSFPVVADGDVVRIDPLAGYSTDQFVLNDWDGVELWQVFDRTSGTEVPRESWRLVDGTVVVDGTVPGHSYTVNVLVMRVWEEISMYNHVTNDWGDKPRLMALEPRHPAVAQRLEEWLERWCVEHPETTVVRFTSLFYNFAWFWGSDPDLPHVYADWGSYDFTVNPVALREFNAGRAVPITSEDFVDAGRYTSTHNPPSPIYREWMEFTMDFVLALGRRLVDVVHRHGKQAYVFYDDSWVGLEPYSPRFPEFGFDGLIKAVFSGYEARLNAGVDVPVHELRLHPYLFPVDLEGKPTFVPGGDPTADARAYWTVMRRALLRARIDRIGLGGYLSLVEPFEDFQAYVAEVADEHRLVRDLHLAGPPAVAPVRVGVATCWGRLRSWTCSGHLHENPELSLLHVIESLAGLPFDVEFLALDDLAADGVPDGIDVLVNAGPAGSSWSGGPVWSRPELVAAVTRFVAAGGGLVGVESPSALDRAQAPGRLDRFQLAPVLGVDVDAGDRHVLARRRFDVDEAGPAARSILAGVDVATALAGVRPQPGTRLARSGVAVLAATDGVPTVTATSFGAGRAVYLADHRHGADAARLLSNALWWAAGREPSGYATSDPRLDVAHFPASGTVLVASSADVPVTGSVLRDGEVVAEVSLAPAGLAVLDAAALDG</sequence>
<organism evidence="3 4">
    <name type="scientific">Salana multivorans</name>
    <dbReference type="NCBI Taxonomy" id="120377"/>
    <lineage>
        <taxon>Bacteria</taxon>
        <taxon>Bacillati</taxon>
        <taxon>Actinomycetota</taxon>
        <taxon>Actinomycetes</taxon>
        <taxon>Micrococcales</taxon>
        <taxon>Beutenbergiaceae</taxon>
        <taxon>Salana</taxon>
    </lineage>
</organism>
<dbReference type="InterPro" id="IPR013783">
    <property type="entry name" value="Ig-like_fold"/>
</dbReference>
<keyword evidence="4" id="KW-1185">Reference proteome</keyword>
<dbReference type="Proteomes" id="UP000275356">
    <property type="component" value="Unassembled WGS sequence"/>
</dbReference>
<protein>
    <submittedName>
        <fullName evidence="3">Beta-D-galactosyl-(1-&gt;4)-L-rhamnose phosphorylase</fullName>
    </submittedName>
</protein>
<evidence type="ECO:0000313" key="4">
    <source>
        <dbReference type="Proteomes" id="UP000275356"/>
    </source>
</evidence>
<dbReference type="EMBL" id="RKHQ01000001">
    <property type="protein sequence ID" value="ROR97267.1"/>
    <property type="molecule type" value="Genomic_DNA"/>
</dbReference>
<dbReference type="GO" id="GO:0005975">
    <property type="term" value="P:carbohydrate metabolic process"/>
    <property type="evidence" value="ECO:0007669"/>
    <property type="project" value="UniProtKB-ARBA"/>
</dbReference>
<dbReference type="Pfam" id="PF09508">
    <property type="entry name" value="Lact_bio_phlase"/>
    <property type="match status" value="1"/>
</dbReference>
<evidence type="ECO:0000259" key="1">
    <source>
        <dbReference type="Pfam" id="PF09508"/>
    </source>
</evidence>
<evidence type="ECO:0000259" key="2">
    <source>
        <dbReference type="Pfam" id="PF17385"/>
    </source>
</evidence>
<name>A0A3N2DC06_9MICO</name>
<proteinExistence type="predicted"/>
<dbReference type="InterPro" id="IPR012711">
    <property type="entry name" value="Lacto-N-biose_phosphorylase"/>
</dbReference>
<dbReference type="Pfam" id="PF17385">
    <property type="entry name" value="LBP_M"/>
    <property type="match status" value="1"/>
</dbReference>
<dbReference type="AlphaFoldDB" id="A0A3N2DC06"/>
<evidence type="ECO:0000313" key="3">
    <source>
        <dbReference type="EMBL" id="ROR97267.1"/>
    </source>
</evidence>
<feature type="domain" description="Lacto-N-biose phosphorylase-like N-terminal TIM barrel" evidence="1">
    <location>
        <begin position="4"/>
        <end position="436"/>
    </location>
</feature>
<dbReference type="SUPFAM" id="SSF52317">
    <property type="entry name" value="Class I glutamine amidotransferase-like"/>
    <property type="match status" value="1"/>
</dbReference>
<feature type="domain" description="Lacto-N-biose phosphorylase central" evidence="2">
    <location>
        <begin position="444"/>
        <end position="671"/>
    </location>
</feature>
<dbReference type="Gene3D" id="3.20.20.80">
    <property type="entry name" value="Glycosidases"/>
    <property type="match status" value="1"/>
</dbReference>
<dbReference type="InterPro" id="IPR035080">
    <property type="entry name" value="Lact_bio_phlase-like_N"/>
</dbReference>
<dbReference type="InterPro" id="IPR029062">
    <property type="entry name" value="Class_I_gatase-like"/>
</dbReference>
<dbReference type="Gene3D" id="2.60.40.10">
    <property type="entry name" value="Immunoglobulins"/>
    <property type="match status" value="1"/>
</dbReference>
<dbReference type="RefSeq" id="WP_123739340.1">
    <property type="nucleotide sequence ID" value="NZ_RKHQ01000001.1"/>
</dbReference>
<comment type="caution">
    <text evidence="3">The sequence shown here is derived from an EMBL/GenBank/DDBJ whole genome shotgun (WGS) entry which is preliminary data.</text>
</comment>
<dbReference type="Gene3D" id="3.40.50.880">
    <property type="match status" value="1"/>
</dbReference>